<dbReference type="EMBL" id="BQNB010020395">
    <property type="protein sequence ID" value="GJT95508.1"/>
    <property type="molecule type" value="Genomic_DNA"/>
</dbReference>
<accession>A0ABQ5I5V9</accession>
<gene>
    <name evidence="1" type="ORF">Tco_1091026</name>
</gene>
<proteinExistence type="predicted"/>
<comment type="caution">
    <text evidence="1">The sequence shown here is derived from an EMBL/GenBank/DDBJ whole genome shotgun (WGS) entry which is preliminary data.</text>
</comment>
<reference evidence="1" key="2">
    <citation type="submission" date="2022-01" db="EMBL/GenBank/DDBJ databases">
        <authorList>
            <person name="Yamashiro T."/>
            <person name="Shiraishi A."/>
            <person name="Satake H."/>
            <person name="Nakayama K."/>
        </authorList>
    </citation>
    <scope>NUCLEOTIDE SEQUENCE</scope>
</reference>
<evidence type="ECO:0000313" key="1">
    <source>
        <dbReference type="EMBL" id="GJT95508.1"/>
    </source>
</evidence>
<protein>
    <submittedName>
        <fullName evidence="1">Uncharacterized protein</fullName>
    </submittedName>
</protein>
<keyword evidence="2" id="KW-1185">Reference proteome</keyword>
<reference evidence="1" key="1">
    <citation type="journal article" date="2022" name="Int. J. Mol. Sci.">
        <title>Draft Genome of Tanacetum Coccineum: Genomic Comparison of Closely Related Tanacetum-Family Plants.</title>
        <authorList>
            <person name="Yamashiro T."/>
            <person name="Shiraishi A."/>
            <person name="Nakayama K."/>
            <person name="Satake H."/>
        </authorList>
    </citation>
    <scope>NUCLEOTIDE SEQUENCE</scope>
</reference>
<name>A0ABQ5I5V9_9ASTR</name>
<evidence type="ECO:0000313" key="2">
    <source>
        <dbReference type="Proteomes" id="UP001151760"/>
    </source>
</evidence>
<dbReference type="Proteomes" id="UP001151760">
    <property type="component" value="Unassembled WGS sequence"/>
</dbReference>
<sequence length="138" mass="16365">MTELWPKQWTDVGKHSALVFSSFKLQFFVNPYSRRFDEYKRVFYNEVENLSNEYTLRIGKKGYEEEELWRSGDEKIDYEPPFVDVKAFEVKKYSFKRGQSFICITKQDDDALPLGRVNGARFKAMIRKELKETTCSSS</sequence>
<organism evidence="1 2">
    <name type="scientific">Tanacetum coccineum</name>
    <dbReference type="NCBI Taxonomy" id="301880"/>
    <lineage>
        <taxon>Eukaryota</taxon>
        <taxon>Viridiplantae</taxon>
        <taxon>Streptophyta</taxon>
        <taxon>Embryophyta</taxon>
        <taxon>Tracheophyta</taxon>
        <taxon>Spermatophyta</taxon>
        <taxon>Magnoliopsida</taxon>
        <taxon>eudicotyledons</taxon>
        <taxon>Gunneridae</taxon>
        <taxon>Pentapetalae</taxon>
        <taxon>asterids</taxon>
        <taxon>campanulids</taxon>
        <taxon>Asterales</taxon>
        <taxon>Asteraceae</taxon>
        <taxon>Asteroideae</taxon>
        <taxon>Anthemideae</taxon>
        <taxon>Anthemidinae</taxon>
        <taxon>Tanacetum</taxon>
    </lineage>
</organism>